<dbReference type="GO" id="GO:0008887">
    <property type="term" value="F:glycerate kinase activity"/>
    <property type="evidence" value="ECO:0007669"/>
    <property type="project" value="InterPro"/>
</dbReference>
<evidence type="ECO:0000259" key="1">
    <source>
        <dbReference type="Pfam" id="PF13660"/>
    </source>
</evidence>
<dbReference type="Proteomes" id="UP000070549">
    <property type="component" value="Unassembled WGS sequence"/>
</dbReference>
<dbReference type="SUPFAM" id="SSF82544">
    <property type="entry name" value="GckA/TtuD-like"/>
    <property type="match status" value="1"/>
</dbReference>
<sequence length="134" mass="14909">MFKNKRELVSHGFCEGREAVLEIMKAAINSVNSYEATMKKIRLEENTLFISDRCYDLSEIENVYIIGGGKATLSIAQALEEILGERISDGAINVKEKNRELDRITVTEAGHPVPNKEGLEGAKKITEIAEKAKK</sequence>
<dbReference type="PANTHER" id="PTHR12227:SF0">
    <property type="entry name" value="GLYCERATE KINASE"/>
    <property type="match status" value="1"/>
</dbReference>
<dbReference type="PANTHER" id="PTHR12227">
    <property type="entry name" value="GLYCERATE KINASE"/>
    <property type="match status" value="1"/>
</dbReference>
<dbReference type="InterPro" id="IPR025286">
    <property type="entry name" value="MOFRL_assoc_dom"/>
</dbReference>
<reference evidence="2 3" key="1">
    <citation type="journal article" date="2016" name="Sci. Rep.">
        <title>Metabolic traits of an uncultured archaeal lineage -MSBL1- from brine pools of the Red Sea.</title>
        <authorList>
            <person name="Mwirichia R."/>
            <person name="Alam I."/>
            <person name="Rashid M."/>
            <person name="Vinu M."/>
            <person name="Ba-Alawi W."/>
            <person name="Anthony Kamau A."/>
            <person name="Kamanda Ngugi D."/>
            <person name="Goker M."/>
            <person name="Klenk H.P."/>
            <person name="Bajic V."/>
            <person name="Stingl U."/>
        </authorList>
    </citation>
    <scope>NUCLEOTIDE SEQUENCE [LARGE SCALE GENOMIC DNA]</scope>
    <source>
        <strain evidence="2">SCGC-AAA382A03</strain>
    </source>
</reference>
<gene>
    <name evidence="2" type="ORF">AKJ49_00245</name>
</gene>
<comment type="caution">
    <text evidence="2">The sequence shown here is derived from an EMBL/GenBank/DDBJ whole genome shotgun (WGS) entry which is preliminary data.</text>
</comment>
<name>A0A133VH11_9EURY</name>
<feature type="non-terminal residue" evidence="2">
    <location>
        <position position="134"/>
    </location>
</feature>
<evidence type="ECO:0000313" key="3">
    <source>
        <dbReference type="Proteomes" id="UP000070549"/>
    </source>
</evidence>
<dbReference type="InterPro" id="IPR038614">
    <property type="entry name" value="GK_N_sf"/>
</dbReference>
<dbReference type="Pfam" id="PF13660">
    <property type="entry name" value="DUF4147"/>
    <property type="match status" value="1"/>
</dbReference>
<dbReference type="AlphaFoldDB" id="A0A133VH11"/>
<protein>
    <recommendedName>
        <fullName evidence="1">MOFRL-associated domain-containing protein</fullName>
    </recommendedName>
</protein>
<evidence type="ECO:0000313" key="2">
    <source>
        <dbReference type="EMBL" id="KXB05700.1"/>
    </source>
</evidence>
<proteinExistence type="predicted"/>
<dbReference type="Gene3D" id="3.40.50.10180">
    <property type="entry name" value="Glycerate kinase, MOFRL-like N-terminal domain"/>
    <property type="match status" value="1"/>
</dbReference>
<dbReference type="InterPro" id="IPR039760">
    <property type="entry name" value="MOFRL_protein"/>
</dbReference>
<feature type="domain" description="MOFRL-associated" evidence="1">
    <location>
        <begin position="20"/>
        <end position="133"/>
    </location>
</feature>
<dbReference type="GO" id="GO:0005737">
    <property type="term" value="C:cytoplasm"/>
    <property type="evidence" value="ECO:0007669"/>
    <property type="project" value="TreeGrafter"/>
</dbReference>
<keyword evidence="3" id="KW-1185">Reference proteome</keyword>
<organism evidence="2 3">
    <name type="scientific">candidate division MSBL1 archaeon SCGC-AAA382A03</name>
    <dbReference type="NCBI Taxonomy" id="1698278"/>
    <lineage>
        <taxon>Archaea</taxon>
        <taxon>Methanobacteriati</taxon>
        <taxon>Methanobacteriota</taxon>
        <taxon>candidate division MSBL1</taxon>
    </lineage>
</organism>
<accession>A0A133VH11</accession>
<dbReference type="EMBL" id="LHYC01000004">
    <property type="protein sequence ID" value="KXB05700.1"/>
    <property type="molecule type" value="Genomic_DNA"/>
</dbReference>